<sequence>MRYRFLRLFAVALVTLGLAATPALAVSTTVRIAGDTIGGTAVVNTPSANVPGMRCAGSSAAGALDVATAGNWDRQEFVSTILGESHAYAHSDYWAFWVNGSYSQVGACDYTVQAGDELLFYVQRDGPGFVGTVFPLYFSSVPAAVTAGAPFTVRVVRHVSDGNTTTPTPIAGATVTDGAGATATTGADGTATLVLGTPGTAKLQATAPASVPTPLATVAVSAAPVTEPGPAPPAPPAPGEPTPPAEPSTAAPPADRSAPLALIAGLRNGQHFSRRGAPRELHGTVADQGAVKQVQLRLERKRGKGCSSFSADRERFVKRSCGRGAAWFDAGDDASWSYLLPKRLGRGLYQLQVRATDAAGNRSTNASVRFRVR</sequence>
<feature type="domain" description="Transcobalamin-like C-terminal" evidence="3">
    <location>
        <begin position="73"/>
        <end position="123"/>
    </location>
</feature>
<dbReference type="Gene3D" id="2.60.40.10">
    <property type="entry name" value="Immunoglobulins"/>
    <property type="match status" value="1"/>
</dbReference>
<evidence type="ECO:0000259" key="3">
    <source>
        <dbReference type="Pfam" id="PF14478"/>
    </source>
</evidence>
<gene>
    <name evidence="5" type="ORF">DSM104329_01777</name>
</gene>
<protein>
    <recommendedName>
        <fullName evidence="7">DUF4430 domain-containing protein</fullName>
    </recommendedName>
</protein>
<dbReference type="Pfam" id="PF14478">
    <property type="entry name" value="DUF4430"/>
    <property type="match status" value="1"/>
</dbReference>
<evidence type="ECO:0000313" key="5">
    <source>
        <dbReference type="EMBL" id="UGS35389.1"/>
    </source>
</evidence>
<dbReference type="InterPro" id="IPR044016">
    <property type="entry name" value="Big_13"/>
</dbReference>
<evidence type="ECO:0000256" key="1">
    <source>
        <dbReference type="SAM" id="MobiDB-lite"/>
    </source>
</evidence>
<dbReference type="AlphaFoldDB" id="A0A9E6XVY2"/>
<dbReference type="GO" id="GO:0005975">
    <property type="term" value="P:carbohydrate metabolic process"/>
    <property type="evidence" value="ECO:0007669"/>
    <property type="project" value="UniProtKB-ARBA"/>
</dbReference>
<dbReference type="Pfam" id="PF19077">
    <property type="entry name" value="Big_13"/>
    <property type="match status" value="1"/>
</dbReference>
<evidence type="ECO:0000259" key="4">
    <source>
        <dbReference type="Pfam" id="PF19077"/>
    </source>
</evidence>
<dbReference type="InterPro" id="IPR027954">
    <property type="entry name" value="Transcobalamin-like_C"/>
</dbReference>
<reference evidence="5" key="1">
    <citation type="journal article" date="2022" name="Int. J. Syst. Evol. Microbiol.">
        <title>Pseudomonas aegrilactucae sp. nov. and Pseudomonas morbosilactucae sp. nov., pathogens causing bacterial rot of lettuce in Japan.</title>
        <authorList>
            <person name="Sawada H."/>
            <person name="Fujikawa T."/>
            <person name="Satou M."/>
        </authorList>
    </citation>
    <scope>NUCLEOTIDE SEQUENCE</scope>
    <source>
        <strain evidence="5">0166_1</strain>
    </source>
</reference>
<dbReference type="Proteomes" id="UP001162834">
    <property type="component" value="Chromosome"/>
</dbReference>
<evidence type="ECO:0000256" key="2">
    <source>
        <dbReference type="SAM" id="SignalP"/>
    </source>
</evidence>
<dbReference type="Gene3D" id="2.170.130.30">
    <property type="match status" value="1"/>
</dbReference>
<accession>A0A9E6XVY2</accession>
<feature type="compositionally biased region" description="Pro residues" evidence="1">
    <location>
        <begin position="227"/>
        <end position="246"/>
    </location>
</feature>
<proteinExistence type="predicted"/>
<dbReference type="RefSeq" id="WP_259315077.1">
    <property type="nucleotide sequence ID" value="NZ_CP087164.1"/>
</dbReference>
<feature type="signal peptide" evidence="2">
    <location>
        <begin position="1"/>
        <end position="25"/>
    </location>
</feature>
<feature type="region of interest" description="Disordered" evidence="1">
    <location>
        <begin position="224"/>
        <end position="255"/>
    </location>
</feature>
<feature type="chain" id="PRO_5038739469" description="DUF4430 domain-containing protein" evidence="2">
    <location>
        <begin position="26"/>
        <end position="373"/>
    </location>
</feature>
<dbReference type="EMBL" id="CP087164">
    <property type="protein sequence ID" value="UGS35389.1"/>
    <property type="molecule type" value="Genomic_DNA"/>
</dbReference>
<dbReference type="InterPro" id="IPR013783">
    <property type="entry name" value="Ig-like_fold"/>
</dbReference>
<name>A0A9E6XVY2_9ACTN</name>
<evidence type="ECO:0000313" key="6">
    <source>
        <dbReference type="Proteomes" id="UP001162834"/>
    </source>
</evidence>
<keyword evidence="6" id="KW-1185">Reference proteome</keyword>
<keyword evidence="2" id="KW-0732">Signal</keyword>
<evidence type="ECO:0008006" key="7">
    <source>
        <dbReference type="Google" id="ProtNLM"/>
    </source>
</evidence>
<organism evidence="5 6">
    <name type="scientific">Capillimicrobium parvum</name>
    <dbReference type="NCBI Taxonomy" id="2884022"/>
    <lineage>
        <taxon>Bacteria</taxon>
        <taxon>Bacillati</taxon>
        <taxon>Actinomycetota</taxon>
        <taxon>Thermoleophilia</taxon>
        <taxon>Solirubrobacterales</taxon>
        <taxon>Capillimicrobiaceae</taxon>
        <taxon>Capillimicrobium</taxon>
    </lineage>
</organism>
<dbReference type="KEGG" id="sbae:DSM104329_01777"/>
<feature type="domain" description="Bacterial Ig-like" evidence="4">
    <location>
        <begin position="329"/>
        <end position="372"/>
    </location>
</feature>